<dbReference type="InterPro" id="IPR019933">
    <property type="entry name" value="DivIVA_domain"/>
</dbReference>
<keyword evidence="2" id="KW-1185">Reference proteome</keyword>
<dbReference type="EMBL" id="JACBZP010000001">
    <property type="protein sequence ID" value="NYI68080.1"/>
    <property type="molecule type" value="Genomic_DNA"/>
</dbReference>
<evidence type="ECO:0000313" key="1">
    <source>
        <dbReference type="EMBL" id="NYI68080.1"/>
    </source>
</evidence>
<dbReference type="NCBIfam" id="TIGR03544">
    <property type="entry name" value="DivI1A_domain"/>
    <property type="match status" value="1"/>
</dbReference>
<comment type="caution">
    <text evidence="1">The sequence shown here is derived from an EMBL/GenBank/DDBJ whole genome shotgun (WGS) entry which is preliminary data.</text>
</comment>
<organism evidence="1 2">
    <name type="scientific">Spelaeicoccus albus</name>
    <dbReference type="NCBI Taxonomy" id="1280376"/>
    <lineage>
        <taxon>Bacteria</taxon>
        <taxon>Bacillati</taxon>
        <taxon>Actinomycetota</taxon>
        <taxon>Actinomycetes</taxon>
        <taxon>Micrococcales</taxon>
        <taxon>Brevibacteriaceae</taxon>
        <taxon>Spelaeicoccus</taxon>
    </lineage>
</organism>
<proteinExistence type="predicted"/>
<sequence length="106" mass="11099">MSIWIVLGMCAAAVVVVLAIATGVGAIRGGLEPPVETRPVLTLPAEPTAADIHAVRFSLAFRGYRMDQVDAVLARLSDRVTAQDAALAEQDERIAALERQVAGGSC</sequence>
<name>A0A7Z0D3B6_9MICO</name>
<dbReference type="Proteomes" id="UP000539111">
    <property type="component" value="Unassembled WGS sequence"/>
</dbReference>
<gene>
    <name evidence="1" type="ORF">BJY26_002386</name>
</gene>
<evidence type="ECO:0000313" key="2">
    <source>
        <dbReference type="Proteomes" id="UP000539111"/>
    </source>
</evidence>
<reference evidence="1 2" key="1">
    <citation type="submission" date="2020-07" db="EMBL/GenBank/DDBJ databases">
        <title>Sequencing the genomes of 1000 actinobacteria strains.</title>
        <authorList>
            <person name="Klenk H.-P."/>
        </authorList>
    </citation>
    <scope>NUCLEOTIDE SEQUENCE [LARGE SCALE GENOMIC DNA]</scope>
    <source>
        <strain evidence="1 2">DSM 26341</strain>
    </source>
</reference>
<accession>A0A7Z0D3B6</accession>
<dbReference type="AlphaFoldDB" id="A0A7Z0D3B6"/>
<dbReference type="Gene3D" id="6.10.250.660">
    <property type="match status" value="1"/>
</dbReference>
<dbReference type="RefSeq" id="WP_179428471.1">
    <property type="nucleotide sequence ID" value="NZ_JACBZP010000001.1"/>
</dbReference>
<protein>
    <submittedName>
        <fullName evidence="1">DivIVA domain-containing protein</fullName>
    </submittedName>
</protein>